<protein>
    <submittedName>
        <fullName evidence="2">SCP-2 sterol transfer family protein</fullName>
    </submittedName>
</protein>
<evidence type="ECO:0000259" key="1">
    <source>
        <dbReference type="Pfam" id="PF02036"/>
    </source>
</evidence>
<feature type="domain" description="SCP2" evidence="1">
    <location>
        <begin position="13"/>
        <end position="98"/>
    </location>
</feature>
<dbReference type="Proteomes" id="UP000186132">
    <property type="component" value="Unassembled WGS sequence"/>
</dbReference>
<organism evidence="2 3">
    <name type="scientific">Jatrophihabitans endophyticus</name>
    <dbReference type="NCBI Taxonomy" id="1206085"/>
    <lineage>
        <taxon>Bacteria</taxon>
        <taxon>Bacillati</taxon>
        <taxon>Actinomycetota</taxon>
        <taxon>Actinomycetes</taxon>
        <taxon>Jatrophihabitantales</taxon>
        <taxon>Jatrophihabitantaceae</taxon>
        <taxon>Jatrophihabitans</taxon>
    </lineage>
</organism>
<dbReference type="STRING" id="1206085.SAMN05443575_2782"/>
<reference evidence="2 3" key="1">
    <citation type="submission" date="2016-11" db="EMBL/GenBank/DDBJ databases">
        <authorList>
            <person name="Jaros S."/>
            <person name="Januszkiewicz K."/>
            <person name="Wedrychowicz H."/>
        </authorList>
    </citation>
    <scope>NUCLEOTIDE SEQUENCE [LARGE SCALE GENOMIC DNA]</scope>
    <source>
        <strain evidence="2 3">DSM 45627</strain>
    </source>
</reference>
<gene>
    <name evidence="2" type="ORF">SAMN05443575_2782</name>
</gene>
<evidence type="ECO:0000313" key="2">
    <source>
        <dbReference type="EMBL" id="SHG79031.1"/>
    </source>
</evidence>
<keyword evidence="3" id="KW-1185">Reference proteome</keyword>
<sequence length="112" mass="11947">MATVEECEDALHRLATRLSDNGEAAPRQARVRRTLSCTVRDLGVVFTGLLDDGKLTGIARASDPQAQVRLELGSDDLLELVDGSLRIGPALATGRVKVGAGVRDLLLLRSLL</sequence>
<accession>A0A1M5MP31</accession>
<dbReference type="OrthoDB" id="3534000at2"/>
<dbReference type="AlphaFoldDB" id="A0A1M5MP31"/>
<proteinExistence type="predicted"/>
<evidence type="ECO:0000313" key="3">
    <source>
        <dbReference type="Proteomes" id="UP000186132"/>
    </source>
</evidence>
<dbReference type="Gene3D" id="3.30.1050.10">
    <property type="entry name" value="SCP2 sterol-binding domain"/>
    <property type="match status" value="1"/>
</dbReference>
<dbReference type="SUPFAM" id="SSF55718">
    <property type="entry name" value="SCP-like"/>
    <property type="match status" value="1"/>
</dbReference>
<dbReference type="EMBL" id="FQVU01000003">
    <property type="protein sequence ID" value="SHG79031.1"/>
    <property type="molecule type" value="Genomic_DNA"/>
</dbReference>
<dbReference type="RefSeq" id="WP_073390866.1">
    <property type="nucleotide sequence ID" value="NZ_FQVU01000003.1"/>
</dbReference>
<name>A0A1M5MP31_9ACTN</name>
<dbReference type="InterPro" id="IPR036527">
    <property type="entry name" value="SCP2_sterol-bd_dom_sf"/>
</dbReference>
<dbReference type="InterPro" id="IPR003033">
    <property type="entry name" value="SCP2_sterol-bd_dom"/>
</dbReference>
<dbReference type="Pfam" id="PF02036">
    <property type="entry name" value="SCP2"/>
    <property type="match status" value="1"/>
</dbReference>